<feature type="compositionally biased region" description="Pro residues" evidence="1">
    <location>
        <begin position="82"/>
        <end position="102"/>
    </location>
</feature>
<accession>A0A839Q0N4</accession>
<feature type="region of interest" description="Disordered" evidence="1">
    <location>
        <begin position="1"/>
        <end position="175"/>
    </location>
</feature>
<keyword evidence="4" id="KW-1185">Reference proteome</keyword>
<sequence length="338" mass="34401">MTHAGNKAGGHDDAAEEQTRQIGSAPSPADGEETQVVTRFSGPSVEHSTTGDDAGEKTHVVPRTPGGDVPPPPPQQRVDPAPQAPSWPPSAPSPSAPPPPSAPQGGGFQPPYPPPGGPGQGWSGAPHPHATPYGAGPGGPSPTGATPPPPPPPPGAFPGGPSYPPPGPPPQSAASAQELLNKGNNVIAKLMERGVRGDLIKQPWFQNFRRQQPDQFVYVSFAIGLVLCLVFALLPGLLSLVLSAGVWVGLAYLLFAVGTKKAHQFIVYGICLVGGLLFLLGALFALTGALSLSGLPYVAGGTILMLIITAAGSVVIAAALGYVGVQVHRGIQRMSAGR</sequence>
<proteinExistence type="predicted"/>
<feature type="transmembrane region" description="Helical" evidence="2">
    <location>
        <begin position="216"/>
        <end position="234"/>
    </location>
</feature>
<evidence type="ECO:0000256" key="2">
    <source>
        <dbReference type="SAM" id="Phobius"/>
    </source>
</evidence>
<keyword evidence="2" id="KW-0812">Transmembrane</keyword>
<evidence type="ECO:0000313" key="3">
    <source>
        <dbReference type="EMBL" id="MBB2988983.1"/>
    </source>
</evidence>
<keyword evidence="2" id="KW-0472">Membrane</keyword>
<evidence type="ECO:0000256" key="1">
    <source>
        <dbReference type="SAM" id="MobiDB-lite"/>
    </source>
</evidence>
<gene>
    <name evidence="3" type="ORF">FHR72_000440</name>
</gene>
<dbReference type="EMBL" id="JACHVU010000001">
    <property type="protein sequence ID" value="MBB2988983.1"/>
    <property type="molecule type" value="Genomic_DNA"/>
</dbReference>
<name>A0A839Q0N4_MYCIR</name>
<feature type="compositionally biased region" description="Low complexity" evidence="1">
    <location>
        <begin position="124"/>
        <end position="134"/>
    </location>
</feature>
<reference evidence="3 4" key="1">
    <citation type="submission" date="2020-08" db="EMBL/GenBank/DDBJ databases">
        <title>The Agave Microbiome: Exploring the role of microbial communities in plant adaptations to desert environments.</title>
        <authorList>
            <person name="Partida-Martinez L.P."/>
        </authorList>
    </citation>
    <scope>NUCLEOTIDE SEQUENCE [LARGE SCALE GENOMIC DNA]</scope>
    <source>
        <strain evidence="3 4">AT2.18</strain>
    </source>
</reference>
<evidence type="ECO:0000313" key="4">
    <source>
        <dbReference type="Proteomes" id="UP000550501"/>
    </source>
</evidence>
<organism evidence="3 4">
    <name type="scientific">Mycolicibacterium iranicum</name>
    <name type="common">Mycobacterium iranicum</name>
    <dbReference type="NCBI Taxonomy" id="912594"/>
    <lineage>
        <taxon>Bacteria</taxon>
        <taxon>Bacillati</taxon>
        <taxon>Actinomycetota</taxon>
        <taxon>Actinomycetes</taxon>
        <taxon>Mycobacteriales</taxon>
        <taxon>Mycobacteriaceae</taxon>
        <taxon>Mycolicibacterium</taxon>
    </lineage>
</organism>
<feature type="transmembrane region" description="Helical" evidence="2">
    <location>
        <begin position="298"/>
        <end position="325"/>
    </location>
</feature>
<dbReference type="RefSeq" id="WP_183466258.1">
    <property type="nucleotide sequence ID" value="NZ_JACHVU010000001.1"/>
</dbReference>
<feature type="compositionally biased region" description="Basic and acidic residues" evidence="1">
    <location>
        <begin position="9"/>
        <end position="19"/>
    </location>
</feature>
<protein>
    <submittedName>
        <fullName evidence="3">Uncharacterized protein</fullName>
    </submittedName>
</protein>
<keyword evidence="2" id="KW-1133">Transmembrane helix</keyword>
<feature type="transmembrane region" description="Helical" evidence="2">
    <location>
        <begin position="240"/>
        <end position="258"/>
    </location>
</feature>
<feature type="transmembrane region" description="Helical" evidence="2">
    <location>
        <begin position="265"/>
        <end position="286"/>
    </location>
</feature>
<dbReference type="Proteomes" id="UP000550501">
    <property type="component" value="Unassembled WGS sequence"/>
</dbReference>
<comment type="caution">
    <text evidence="3">The sequence shown here is derived from an EMBL/GenBank/DDBJ whole genome shotgun (WGS) entry which is preliminary data.</text>
</comment>
<dbReference type="AlphaFoldDB" id="A0A839Q0N4"/>
<feature type="compositionally biased region" description="Pro residues" evidence="1">
    <location>
        <begin position="145"/>
        <end position="171"/>
    </location>
</feature>